<organism evidence="2 3">
    <name type="scientific">Eumeta variegata</name>
    <name type="common">Bagworm moth</name>
    <name type="synonym">Eumeta japonica</name>
    <dbReference type="NCBI Taxonomy" id="151549"/>
    <lineage>
        <taxon>Eukaryota</taxon>
        <taxon>Metazoa</taxon>
        <taxon>Ecdysozoa</taxon>
        <taxon>Arthropoda</taxon>
        <taxon>Hexapoda</taxon>
        <taxon>Insecta</taxon>
        <taxon>Pterygota</taxon>
        <taxon>Neoptera</taxon>
        <taxon>Endopterygota</taxon>
        <taxon>Lepidoptera</taxon>
        <taxon>Glossata</taxon>
        <taxon>Ditrysia</taxon>
        <taxon>Tineoidea</taxon>
        <taxon>Psychidae</taxon>
        <taxon>Oiketicinae</taxon>
        <taxon>Eumeta</taxon>
    </lineage>
</organism>
<protein>
    <submittedName>
        <fullName evidence="2">Uncharacterized protein</fullName>
    </submittedName>
</protein>
<feature type="region of interest" description="Disordered" evidence="1">
    <location>
        <begin position="1"/>
        <end position="44"/>
    </location>
</feature>
<sequence>MSGRPPGWQCRAGVRYRGRSSAVPKRHAPAEPRSGFDRGRAEGRRTRAGARRYLYARPARRGDGVVVHCLVTPRCCLRGALGVCACFMYHFENQCSPRMSTNCGAMCGCRKAGMKCSAVCFHCSGETCSNVMELSELINENDFDDEPPTLTLLQYYLIQKPDQMLSRSLVHRND</sequence>
<accession>A0A4C1YYZ3</accession>
<dbReference type="OrthoDB" id="8195485at2759"/>
<dbReference type="Proteomes" id="UP000299102">
    <property type="component" value="Unassembled WGS sequence"/>
</dbReference>
<name>A0A4C1YYZ3_EUMVA</name>
<keyword evidence="3" id="KW-1185">Reference proteome</keyword>
<reference evidence="2 3" key="1">
    <citation type="journal article" date="2019" name="Commun. Biol.">
        <title>The bagworm genome reveals a unique fibroin gene that provides high tensile strength.</title>
        <authorList>
            <person name="Kono N."/>
            <person name="Nakamura H."/>
            <person name="Ohtoshi R."/>
            <person name="Tomita M."/>
            <person name="Numata K."/>
            <person name="Arakawa K."/>
        </authorList>
    </citation>
    <scope>NUCLEOTIDE SEQUENCE [LARGE SCALE GENOMIC DNA]</scope>
</reference>
<evidence type="ECO:0000313" key="3">
    <source>
        <dbReference type="Proteomes" id="UP000299102"/>
    </source>
</evidence>
<evidence type="ECO:0000256" key="1">
    <source>
        <dbReference type="SAM" id="MobiDB-lite"/>
    </source>
</evidence>
<gene>
    <name evidence="2" type="ORF">EVAR_97357_1</name>
</gene>
<evidence type="ECO:0000313" key="2">
    <source>
        <dbReference type="EMBL" id="GBP80163.1"/>
    </source>
</evidence>
<dbReference type="EMBL" id="BGZK01001449">
    <property type="protein sequence ID" value="GBP80163.1"/>
    <property type="molecule type" value="Genomic_DNA"/>
</dbReference>
<proteinExistence type="predicted"/>
<dbReference type="AlphaFoldDB" id="A0A4C1YYZ3"/>
<feature type="compositionally biased region" description="Basic and acidic residues" evidence="1">
    <location>
        <begin position="28"/>
        <end position="44"/>
    </location>
</feature>
<comment type="caution">
    <text evidence="2">The sequence shown here is derived from an EMBL/GenBank/DDBJ whole genome shotgun (WGS) entry which is preliminary data.</text>
</comment>